<dbReference type="Proteomes" id="UP000178776">
    <property type="component" value="Chromosome"/>
</dbReference>
<evidence type="ECO:0000256" key="4">
    <source>
        <dbReference type="ARBA" id="ARBA00023110"/>
    </source>
</evidence>
<dbReference type="SUPFAM" id="SSF109998">
    <property type="entry name" value="Triger factor/SurA peptide-binding domain-like"/>
    <property type="match status" value="1"/>
</dbReference>
<dbReference type="InterPro" id="IPR000297">
    <property type="entry name" value="PPIase_PpiC"/>
</dbReference>
<dbReference type="Pfam" id="PF13145">
    <property type="entry name" value="Rotamase_2"/>
    <property type="match status" value="1"/>
</dbReference>
<dbReference type="GeneID" id="68840634"/>
<organism evidence="8 9">
    <name type="scientific">Chromobacterium vaccinii</name>
    <dbReference type="NCBI Taxonomy" id="1108595"/>
    <lineage>
        <taxon>Bacteria</taxon>
        <taxon>Pseudomonadati</taxon>
        <taxon>Pseudomonadota</taxon>
        <taxon>Betaproteobacteria</taxon>
        <taxon>Neisseriales</taxon>
        <taxon>Chromobacteriaceae</taxon>
        <taxon>Chromobacterium</taxon>
    </lineage>
</organism>
<evidence type="ECO:0000256" key="2">
    <source>
        <dbReference type="ARBA" id="ARBA00007656"/>
    </source>
</evidence>
<feature type="chain" id="PRO_5009442992" description="peptidylprolyl isomerase" evidence="6">
    <location>
        <begin position="22"/>
        <end position="262"/>
    </location>
</feature>
<dbReference type="STRING" id="1108595.BKX93_05375"/>
<dbReference type="RefSeq" id="WP_070979046.1">
    <property type="nucleotide sequence ID" value="NZ_CP017707.1"/>
</dbReference>
<dbReference type="GO" id="GO:0003755">
    <property type="term" value="F:peptidyl-prolyl cis-trans isomerase activity"/>
    <property type="evidence" value="ECO:0007669"/>
    <property type="project" value="UniProtKB-KW"/>
</dbReference>
<dbReference type="EMBL" id="CP017707">
    <property type="protein sequence ID" value="AOZ49483.1"/>
    <property type="molecule type" value="Genomic_DNA"/>
</dbReference>
<dbReference type="Pfam" id="PF13623">
    <property type="entry name" value="SurA_N_2"/>
    <property type="match status" value="1"/>
</dbReference>
<dbReference type="InterPro" id="IPR050245">
    <property type="entry name" value="PrsA_foldase"/>
</dbReference>
<dbReference type="SUPFAM" id="SSF54534">
    <property type="entry name" value="FKBP-like"/>
    <property type="match status" value="1"/>
</dbReference>
<reference evidence="8 9" key="1">
    <citation type="submission" date="2016-10" db="EMBL/GenBank/DDBJ databases">
        <title>Chromobacterium muskegensis sp. nov., an insecticidal bacterium isolated from Sphagnum bogs.</title>
        <authorList>
            <person name="Sparks M.E."/>
            <person name="Blackburn M.B."/>
            <person name="Gundersen-Rindal D.E."/>
            <person name="Mitchell A."/>
            <person name="Farrar R."/>
            <person name="Kuhar D."/>
        </authorList>
    </citation>
    <scope>NUCLEOTIDE SEQUENCE [LARGE SCALE GENOMIC DNA]</scope>
    <source>
        <strain evidence="8 9">21-1</strain>
    </source>
</reference>
<dbReference type="PANTHER" id="PTHR47245:SF2">
    <property type="entry name" value="PEPTIDYL-PROLYL CIS-TRANS ISOMERASE HP_0175-RELATED"/>
    <property type="match status" value="1"/>
</dbReference>
<dbReference type="Gene3D" id="1.10.8.1040">
    <property type="match status" value="1"/>
</dbReference>
<name>A0A1D9LDY7_9NEIS</name>
<dbReference type="KEGG" id="cvc:BKX93_05375"/>
<dbReference type="PROSITE" id="PS50198">
    <property type="entry name" value="PPIC_PPIASE_2"/>
    <property type="match status" value="1"/>
</dbReference>
<dbReference type="InterPro" id="IPR046357">
    <property type="entry name" value="PPIase_dom_sf"/>
</dbReference>
<proteinExistence type="inferred from homology"/>
<evidence type="ECO:0000259" key="7">
    <source>
        <dbReference type="PROSITE" id="PS50198"/>
    </source>
</evidence>
<sequence length="262" mass="28388">MKLSRIAALTLAASISLPVAAESIAVVNGVSIDKSELDTAVANVVQSNGGKVQDSPELREQLKNSLVSRQLILQEASRRGLDKQPAFVKRMDEARAELLRDALFADIAEKANVGDAQIKARYDEMAAQVSGSKEVHAYQITLGSEADAQKAIAQLKKGAKFEELVKTRSIDPNAKQSGGDMNWGNLSRMEPKLAEALKAIPKGQVSGSPYQSQLGWHVFKVTDIRNAQIPPLDAVKPQIARQLQEEAIAKAVEDLRAKSKIQ</sequence>
<dbReference type="InterPro" id="IPR027304">
    <property type="entry name" value="Trigger_fact/SurA_dom_sf"/>
</dbReference>
<protein>
    <recommendedName>
        <fullName evidence="3">peptidylprolyl isomerase</fullName>
        <ecNumber evidence="3">5.2.1.8</ecNumber>
    </recommendedName>
</protein>
<feature type="signal peptide" evidence="6">
    <location>
        <begin position="1"/>
        <end position="21"/>
    </location>
</feature>
<dbReference type="Gene3D" id="3.10.50.40">
    <property type="match status" value="1"/>
</dbReference>
<keyword evidence="4 5" id="KW-0697">Rotamase</keyword>
<evidence type="ECO:0000256" key="6">
    <source>
        <dbReference type="SAM" id="SignalP"/>
    </source>
</evidence>
<evidence type="ECO:0000256" key="3">
    <source>
        <dbReference type="ARBA" id="ARBA00013194"/>
    </source>
</evidence>
<evidence type="ECO:0000313" key="8">
    <source>
        <dbReference type="EMBL" id="AOZ49483.1"/>
    </source>
</evidence>
<comment type="similarity">
    <text evidence="2">Belongs to the PpiC/parvulin rotamase family.</text>
</comment>
<gene>
    <name evidence="8" type="ORF">BKX93_05375</name>
</gene>
<evidence type="ECO:0000313" key="9">
    <source>
        <dbReference type="Proteomes" id="UP000178776"/>
    </source>
</evidence>
<feature type="domain" description="PpiC" evidence="7">
    <location>
        <begin position="132"/>
        <end position="223"/>
    </location>
</feature>
<accession>A0A1D9LDY7</accession>
<evidence type="ECO:0000256" key="1">
    <source>
        <dbReference type="ARBA" id="ARBA00000971"/>
    </source>
</evidence>
<dbReference type="EC" id="5.2.1.8" evidence="3"/>
<keyword evidence="5" id="KW-0413">Isomerase</keyword>
<comment type="catalytic activity">
    <reaction evidence="1">
        <text>[protein]-peptidylproline (omega=180) = [protein]-peptidylproline (omega=0)</text>
        <dbReference type="Rhea" id="RHEA:16237"/>
        <dbReference type="Rhea" id="RHEA-COMP:10747"/>
        <dbReference type="Rhea" id="RHEA-COMP:10748"/>
        <dbReference type="ChEBI" id="CHEBI:83833"/>
        <dbReference type="ChEBI" id="CHEBI:83834"/>
        <dbReference type="EC" id="5.2.1.8"/>
    </reaction>
</comment>
<keyword evidence="6" id="KW-0732">Signal</keyword>
<evidence type="ECO:0000256" key="5">
    <source>
        <dbReference type="PROSITE-ProRule" id="PRU00278"/>
    </source>
</evidence>
<dbReference type="PANTHER" id="PTHR47245">
    <property type="entry name" value="PEPTIDYLPROLYL ISOMERASE"/>
    <property type="match status" value="1"/>
</dbReference>
<dbReference type="AlphaFoldDB" id="A0A1D9LDY7"/>